<dbReference type="InterPro" id="IPR036736">
    <property type="entry name" value="ACP-like_sf"/>
</dbReference>
<dbReference type="OrthoDB" id="329835at2759"/>
<reference evidence="6" key="1">
    <citation type="submission" date="2020-12" db="EMBL/GenBank/DDBJ databases">
        <title>Metabolic potential, ecology and presence of endohyphal bacteria is reflected in genomic diversity of Mucoromycotina.</title>
        <authorList>
            <person name="Muszewska A."/>
            <person name="Okrasinska A."/>
            <person name="Steczkiewicz K."/>
            <person name="Drgas O."/>
            <person name="Orlowska M."/>
            <person name="Perlinska-Lenart U."/>
            <person name="Aleksandrzak-Piekarczyk T."/>
            <person name="Szatraj K."/>
            <person name="Zielenkiewicz U."/>
            <person name="Pilsyk S."/>
            <person name="Malc E."/>
            <person name="Mieczkowski P."/>
            <person name="Kruszewska J.S."/>
            <person name="Biernat P."/>
            <person name="Pawlowska J."/>
        </authorList>
    </citation>
    <scope>NUCLEOTIDE SEQUENCE</scope>
    <source>
        <strain evidence="6">WA0000067209</strain>
    </source>
</reference>
<feature type="transmembrane region" description="Helical" evidence="4">
    <location>
        <begin position="1228"/>
        <end position="1256"/>
    </location>
</feature>
<dbReference type="InterPro" id="IPR006162">
    <property type="entry name" value="Ppantetheine_attach_site"/>
</dbReference>
<dbReference type="InterPro" id="IPR011004">
    <property type="entry name" value="Trimer_LpxA-like_sf"/>
</dbReference>
<feature type="transmembrane region" description="Helical" evidence="4">
    <location>
        <begin position="1556"/>
        <end position="1584"/>
    </location>
</feature>
<name>A0A8H7UBJ2_MORIS</name>
<dbReference type="PROSITE" id="PS00012">
    <property type="entry name" value="PHOSPHOPANTETHEINE"/>
    <property type="match status" value="1"/>
</dbReference>
<dbReference type="InterPro" id="IPR010071">
    <property type="entry name" value="AA_adenyl_dom"/>
</dbReference>
<dbReference type="PANTHER" id="PTHR45527">
    <property type="entry name" value="NONRIBOSOMAL PEPTIDE SYNTHETASE"/>
    <property type="match status" value="1"/>
</dbReference>
<dbReference type="Proteomes" id="UP000654370">
    <property type="component" value="Unassembled WGS sequence"/>
</dbReference>
<accession>A0A8H7UBJ2</accession>
<evidence type="ECO:0000256" key="3">
    <source>
        <dbReference type="ARBA" id="ARBA00022598"/>
    </source>
</evidence>
<feature type="transmembrane region" description="Helical" evidence="4">
    <location>
        <begin position="1281"/>
        <end position="1309"/>
    </location>
</feature>
<dbReference type="SUPFAM" id="SSF47336">
    <property type="entry name" value="ACP-like"/>
    <property type="match status" value="1"/>
</dbReference>
<keyword evidence="2" id="KW-0597">Phosphoprotein</keyword>
<dbReference type="InterPro" id="IPR009081">
    <property type="entry name" value="PP-bd_ACP"/>
</dbReference>
<dbReference type="Pfam" id="PF00501">
    <property type="entry name" value="AMP-binding"/>
    <property type="match status" value="1"/>
</dbReference>
<dbReference type="NCBIfam" id="TIGR01733">
    <property type="entry name" value="AA-adenyl-dom"/>
    <property type="match status" value="1"/>
</dbReference>
<comment type="caution">
    <text evidence="6">The sequence shown here is derived from an EMBL/GenBank/DDBJ whole genome shotgun (WGS) entry which is preliminary data.</text>
</comment>
<keyword evidence="7" id="KW-1185">Reference proteome</keyword>
<keyword evidence="4" id="KW-0812">Transmembrane</keyword>
<dbReference type="InterPro" id="IPR000873">
    <property type="entry name" value="AMP-dep_synth/lig_dom"/>
</dbReference>
<evidence type="ECO:0000259" key="5">
    <source>
        <dbReference type="PROSITE" id="PS50075"/>
    </source>
</evidence>
<dbReference type="Pfam" id="PF00550">
    <property type="entry name" value="PP-binding"/>
    <property type="match status" value="1"/>
</dbReference>
<dbReference type="PANTHER" id="PTHR45527:SF1">
    <property type="entry name" value="FATTY ACID SYNTHASE"/>
    <property type="match status" value="1"/>
</dbReference>
<dbReference type="GO" id="GO:0043041">
    <property type="term" value="P:amino acid activation for nonribosomal peptide biosynthetic process"/>
    <property type="evidence" value="ECO:0007669"/>
    <property type="project" value="TreeGrafter"/>
</dbReference>
<protein>
    <recommendedName>
        <fullName evidence="5">Carrier domain-containing protein</fullName>
    </recommendedName>
</protein>
<feature type="transmembrane region" description="Helical" evidence="4">
    <location>
        <begin position="1010"/>
        <end position="1034"/>
    </location>
</feature>
<evidence type="ECO:0000256" key="1">
    <source>
        <dbReference type="ARBA" id="ARBA00022450"/>
    </source>
</evidence>
<dbReference type="InterPro" id="IPR042099">
    <property type="entry name" value="ANL_N_sf"/>
</dbReference>
<dbReference type="Gene3D" id="1.10.1200.10">
    <property type="entry name" value="ACP-like"/>
    <property type="match status" value="1"/>
</dbReference>
<keyword evidence="1" id="KW-0596">Phosphopantetheine</keyword>
<feature type="transmembrane region" description="Helical" evidence="4">
    <location>
        <begin position="1054"/>
        <end position="1077"/>
    </location>
</feature>
<gene>
    <name evidence="6" type="ORF">INT43_005293</name>
</gene>
<dbReference type="GO" id="GO:0031177">
    <property type="term" value="F:phosphopantetheine binding"/>
    <property type="evidence" value="ECO:0007669"/>
    <property type="project" value="TreeGrafter"/>
</dbReference>
<organism evidence="6 7">
    <name type="scientific">Mortierella isabellina</name>
    <name type="common">Filamentous fungus</name>
    <name type="synonym">Umbelopsis isabellina</name>
    <dbReference type="NCBI Taxonomy" id="91625"/>
    <lineage>
        <taxon>Eukaryota</taxon>
        <taxon>Fungi</taxon>
        <taxon>Fungi incertae sedis</taxon>
        <taxon>Mucoromycota</taxon>
        <taxon>Mucoromycotina</taxon>
        <taxon>Umbelopsidomycetes</taxon>
        <taxon>Umbelopsidales</taxon>
        <taxon>Umbelopsidaceae</taxon>
        <taxon>Umbelopsis</taxon>
    </lineage>
</organism>
<feature type="transmembrane region" description="Helical" evidence="4">
    <location>
        <begin position="1523"/>
        <end position="1544"/>
    </location>
</feature>
<evidence type="ECO:0000313" key="6">
    <source>
        <dbReference type="EMBL" id="KAG2173873.1"/>
    </source>
</evidence>
<keyword evidence="3" id="KW-0436">Ligase</keyword>
<dbReference type="SUPFAM" id="SSF56801">
    <property type="entry name" value="Acetyl-CoA synthetase-like"/>
    <property type="match status" value="1"/>
</dbReference>
<keyword evidence="4" id="KW-0472">Membrane</keyword>
<evidence type="ECO:0000256" key="4">
    <source>
        <dbReference type="SAM" id="Phobius"/>
    </source>
</evidence>
<sequence>MPSATQTKHLAHLPFNIQCFIEGSDKSKLGTSLSLLLQSIGRKTVGVDPIDECLPIFMSLASLLIFRYTATSTLKLNVVYRDNIAEHSIQNLLIPLILSPNYTFKILLKMIQSKLECSMGGPTIRLRDVLHIQIHDLENESPEIVQMSRCGGLFLQFINVEGCFSTTFSFENLLSATYPLTIDIKSHWLYLLNSISKMTATKFAFGKISQVKILDEQEWNKLINVWGKNEHPNLVDSLGIAQPLLHNLFERQAQLHPYSVAIRHDDERHAKTYSYGKSNILANGVSNYLCARIKTSNYLKGSNLRNKDIFIGHLFPRCAESYIAMLGILKCGAAYVPLDPAYPMDRVSYILSDCKIDFIITTTDLGNKLKSFLSEQAANGERVSTNVVIWDDIHESLSSQPRLLTDHPLDPLPCHPGKPCYVIYTSGTTGKPKGCIIEHRSAVNLVLSESVLFPLSGKDIIFQNFSLAFDASVETIWMAFFNGATLYVPTEDMMHSGGQLASFINNAKITVMSCVPTMLKMITMGLSEEEMLDTDNLLPNVKLLIVGGEACPKDVIKKWTLNGKRRMVNTYGPTEATVIATSGDCHPDDATVTIGIVIPNYEVYILDPCLQPVPIGAVGELYIGGIGVARGYLNRDDLNAEKFILNPFTTSSGNSQRLYKSGDLVRYIPSPSGYQPGYPEGSIEHLGRIDLQVKIRGFRVEISEIETVIINTCNEVKNVVVNVWEDQDTSSNGEKVEILVAYLILKDGVRFDEKKAMFLLSQMLPHYMIPTMYQQIKEIPVLPSGKVNRKALPNPVNTTYDDDIPSPTNEFIIINDCLNKEQAKIAHLWSKFLPFGGQIINQDSDFFELGGHSMVAARLVSALRAIPKYKDVTMIDVYKYQKLKQFSDRLETLSNYTSGVSSTIADSDIKSIDMKELRPVPEGARNINPYVKWILCFFSLYLVFSYASLQLLIPYFMYCYVNIEDFTAVKASQNMSITISDVMLHPAADVNYDMVQDLEGATFDYRALSIMLISLFSTWMIYPILCVIAKWVILGRIKPGVYPVYGLYYWRWWVVHRMLAMLPLTFIKGSPLLVVFYRMLGAKIGKNVYIGTQHVSCLDMVTIGDNTSIGIDVSMHGYTVKVGKPDAEGRCHSWLIIGPIDIGSDCYIGAKTHLSIDTFIPNDTGVAEFSMVPENTVLNSGKCYAGSPISLCKAHVLGIDFANQLKNETEQYHSNVDPRRLPHWLVNIIHIGFMCCLILVFMTALLPSCIGMVMLINYPQFAYGITSIAADDGIARTTSVYYLMAMAIMLVISFIVLLCLEIAAIKWLLLGRSHATRKIYHADSWLYAKKWFVDCLLQLSLTMMHSLYATIFLPPWYRMLGAKIGRLCEMSNVSHCSPDRLTMKSGSFIADSAYLGPPRIHRGWVQLQDTIIGEKSFVGNSGFVPAGVEIKNSCLIGALSRPPLPTIEGPNKDESQSFSYSFCEKDEELVSSDITQVIPDGTSWLGSPGMYLPKRATASSDISTSYTFEPSWYLYLARMSVEVWRVVLPSLFFSISSFTLFYTTTYLNELSLVNELIFWLLFPFAYILSGVYCCLMVALLKYLIIWEYKPRESPLWSFYVWRAELIGGLEESLANPIFANHVRGTPFLPWWFRLLGAKIGRNVWMETTMITESDLLSIGDDCVIRADCTLQTHLFEDRVMKMSHLKIGNGCEIGACSVTLYDGIMEDHSSLGDFSLLMKGETLVTGSSMIGIPAQPVANHK</sequence>
<dbReference type="Gene3D" id="2.160.10.10">
    <property type="entry name" value="Hexapeptide repeat proteins"/>
    <property type="match status" value="2"/>
</dbReference>
<dbReference type="PROSITE" id="PS00455">
    <property type="entry name" value="AMP_BINDING"/>
    <property type="match status" value="1"/>
</dbReference>
<proteinExistence type="predicted"/>
<evidence type="ECO:0000256" key="2">
    <source>
        <dbReference type="ARBA" id="ARBA00022553"/>
    </source>
</evidence>
<dbReference type="EMBL" id="JAEPQZ010000014">
    <property type="protein sequence ID" value="KAG2173873.1"/>
    <property type="molecule type" value="Genomic_DNA"/>
</dbReference>
<dbReference type="Gene3D" id="3.30.300.30">
    <property type="match status" value="1"/>
</dbReference>
<feature type="domain" description="Carrier" evidence="5">
    <location>
        <begin position="816"/>
        <end position="894"/>
    </location>
</feature>
<dbReference type="GO" id="GO:0005737">
    <property type="term" value="C:cytoplasm"/>
    <property type="evidence" value="ECO:0007669"/>
    <property type="project" value="TreeGrafter"/>
</dbReference>
<dbReference type="InterPro" id="IPR020845">
    <property type="entry name" value="AMP-binding_CS"/>
</dbReference>
<evidence type="ECO:0000313" key="7">
    <source>
        <dbReference type="Proteomes" id="UP000654370"/>
    </source>
</evidence>
<dbReference type="SUPFAM" id="SSF51161">
    <property type="entry name" value="Trimeric LpxA-like enzymes"/>
    <property type="match status" value="3"/>
</dbReference>
<dbReference type="PROSITE" id="PS50075">
    <property type="entry name" value="CARRIER"/>
    <property type="match status" value="1"/>
</dbReference>
<dbReference type="GO" id="GO:0044550">
    <property type="term" value="P:secondary metabolite biosynthetic process"/>
    <property type="evidence" value="ECO:0007669"/>
    <property type="project" value="TreeGrafter"/>
</dbReference>
<dbReference type="GO" id="GO:0016874">
    <property type="term" value="F:ligase activity"/>
    <property type="evidence" value="ECO:0007669"/>
    <property type="project" value="UniProtKB-KW"/>
</dbReference>
<dbReference type="InterPro" id="IPR045851">
    <property type="entry name" value="AMP-bd_C_sf"/>
</dbReference>
<dbReference type="CDD" id="cd05930">
    <property type="entry name" value="A_NRPS"/>
    <property type="match status" value="1"/>
</dbReference>
<dbReference type="Gene3D" id="3.40.50.12780">
    <property type="entry name" value="N-terminal domain of ligase-like"/>
    <property type="match status" value="1"/>
</dbReference>
<keyword evidence="4" id="KW-1133">Transmembrane helix</keyword>